<dbReference type="PANTHER" id="PTHR38409">
    <property type="entry name" value="MDM10-COMPLEMENTING PROTEIN 1"/>
    <property type="match status" value="1"/>
</dbReference>
<evidence type="ECO:0000313" key="3">
    <source>
        <dbReference type="Proteomes" id="UP000027195"/>
    </source>
</evidence>
<reference evidence="3" key="1">
    <citation type="journal article" date="2014" name="Proc. Natl. Acad. Sci. U.S.A.">
        <title>Extensive sampling of basidiomycete genomes demonstrates inadequacy of the white-rot/brown-rot paradigm for wood decay fungi.</title>
        <authorList>
            <person name="Riley R."/>
            <person name="Salamov A.A."/>
            <person name="Brown D.W."/>
            <person name="Nagy L.G."/>
            <person name="Floudas D."/>
            <person name="Held B.W."/>
            <person name="Levasseur A."/>
            <person name="Lombard V."/>
            <person name="Morin E."/>
            <person name="Otillar R."/>
            <person name="Lindquist E.A."/>
            <person name="Sun H."/>
            <person name="LaButti K.M."/>
            <person name="Schmutz J."/>
            <person name="Jabbour D."/>
            <person name="Luo H."/>
            <person name="Baker S.E."/>
            <person name="Pisabarro A.G."/>
            <person name="Walton J.D."/>
            <person name="Blanchette R.A."/>
            <person name="Henrissat B."/>
            <person name="Martin F."/>
            <person name="Cullen D."/>
            <person name="Hibbett D.S."/>
            <person name="Grigoriev I.V."/>
        </authorList>
    </citation>
    <scope>NUCLEOTIDE SEQUENCE [LARGE SCALE GENOMIC DNA]</scope>
    <source>
        <strain evidence="3">FD-172 SS1</strain>
    </source>
</reference>
<dbReference type="InterPro" id="IPR039960">
    <property type="entry name" value="MCP1"/>
</dbReference>
<dbReference type="AlphaFoldDB" id="A0A067LTU4"/>
<name>A0A067LTU4_BOTB1</name>
<evidence type="ECO:0008006" key="4">
    <source>
        <dbReference type="Google" id="ProtNLM"/>
    </source>
</evidence>
<proteinExistence type="predicted"/>
<feature type="transmembrane region" description="Helical" evidence="1">
    <location>
        <begin position="12"/>
        <end position="32"/>
    </location>
</feature>
<dbReference type="InParanoid" id="A0A067LTU4"/>
<gene>
    <name evidence="2" type="ORF">BOTBODRAFT_60446</name>
</gene>
<accession>A0A067LTU4</accession>
<dbReference type="OrthoDB" id="10259513at2759"/>
<keyword evidence="1" id="KW-0812">Transmembrane</keyword>
<dbReference type="GO" id="GO:0055088">
    <property type="term" value="P:lipid homeostasis"/>
    <property type="evidence" value="ECO:0007669"/>
    <property type="project" value="InterPro"/>
</dbReference>
<dbReference type="SUPFAM" id="SSF81343">
    <property type="entry name" value="Fumarate reductase respiratory complex transmembrane subunits"/>
    <property type="match status" value="1"/>
</dbReference>
<dbReference type="GO" id="GO:0016020">
    <property type="term" value="C:membrane"/>
    <property type="evidence" value="ECO:0007669"/>
    <property type="project" value="InterPro"/>
</dbReference>
<dbReference type="HOGENOM" id="CLU_086446_0_0_1"/>
<dbReference type="EMBL" id="KL198125">
    <property type="protein sequence ID" value="KDQ06718.1"/>
    <property type="molecule type" value="Genomic_DNA"/>
</dbReference>
<feature type="transmembrane region" description="Helical" evidence="1">
    <location>
        <begin position="83"/>
        <end position="101"/>
    </location>
</feature>
<keyword evidence="3" id="KW-1185">Reference proteome</keyword>
<feature type="transmembrane region" description="Helical" evidence="1">
    <location>
        <begin position="179"/>
        <end position="198"/>
    </location>
</feature>
<sequence length="223" mass="24055">MPTIALLQQLPTPFMATFVLVHLTAPAVASLGGSSMSSQVMLLGREYYQGSWGETALVWAPFGIHVAASLVKRIAVRPRPFKLSVLTATAYPLLLLAPLHILTHRVYPSSSIPSISSLGPGELDYEFVKVGLETWPWRGWILYGGLVGCVALHSVEGIRVVWKAWGAGEPGLLKGWGRWIAAGGAFALVLAGVGNIAAEPLYVPSFLLSRIKSSYAQSWAYRV</sequence>
<keyword evidence="1" id="KW-1133">Transmembrane helix</keyword>
<dbReference type="PANTHER" id="PTHR38409:SF1">
    <property type="entry name" value="MITOCHONDRIAL ADAPTER PROTEIN MCP1"/>
    <property type="match status" value="1"/>
</dbReference>
<dbReference type="Proteomes" id="UP000027195">
    <property type="component" value="Unassembled WGS sequence"/>
</dbReference>
<protein>
    <recommendedName>
        <fullName evidence="4">Mitochondrial adapter protein MCP1 transmembrane domain-containing protein</fullName>
    </recommendedName>
</protein>
<organism evidence="2 3">
    <name type="scientific">Botryobasidium botryosum (strain FD-172 SS1)</name>
    <dbReference type="NCBI Taxonomy" id="930990"/>
    <lineage>
        <taxon>Eukaryota</taxon>
        <taxon>Fungi</taxon>
        <taxon>Dikarya</taxon>
        <taxon>Basidiomycota</taxon>
        <taxon>Agaricomycotina</taxon>
        <taxon>Agaricomycetes</taxon>
        <taxon>Cantharellales</taxon>
        <taxon>Botryobasidiaceae</taxon>
        <taxon>Botryobasidium</taxon>
    </lineage>
</organism>
<evidence type="ECO:0000256" key="1">
    <source>
        <dbReference type="SAM" id="Phobius"/>
    </source>
</evidence>
<evidence type="ECO:0000313" key="2">
    <source>
        <dbReference type="EMBL" id="KDQ06718.1"/>
    </source>
</evidence>
<feature type="transmembrane region" description="Helical" evidence="1">
    <location>
        <begin position="140"/>
        <end position="158"/>
    </location>
</feature>
<keyword evidence="1" id="KW-0472">Membrane</keyword>
<dbReference type="InterPro" id="IPR034804">
    <property type="entry name" value="SQR/QFR_C/D"/>
</dbReference>